<sequence>MASLLICDLSTLRSASFPCSPDMEQPLLVFQSSNAEESVFTLEIDPFVFVCVVVAAAMASMLLAWLSLEPKKRRGCDFNAVLRSCKASWR</sequence>
<evidence type="ECO:0000256" key="1">
    <source>
        <dbReference type="SAM" id="Phobius"/>
    </source>
</evidence>
<evidence type="ECO:0000313" key="2">
    <source>
        <dbReference type="EMBL" id="AFK40840.1"/>
    </source>
</evidence>
<organism evidence="2">
    <name type="scientific">Lotus japonicus</name>
    <name type="common">Lotus corniculatus var. japonicus</name>
    <dbReference type="NCBI Taxonomy" id="34305"/>
    <lineage>
        <taxon>Eukaryota</taxon>
        <taxon>Viridiplantae</taxon>
        <taxon>Streptophyta</taxon>
        <taxon>Embryophyta</taxon>
        <taxon>Tracheophyta</taxon>
        <taxon>Spermatophyta</taxon>
        <taxon>Magnoliopsida</taxon>
        <taxon>eudicotyledons</taxon>
        <taxon>Gunneridae</taxon>
        <taxon>Pentapetalae</taxon>
        <taxon>rosids</taxon>
        <taxon>fabids</taxon>
        <taxon>Fabales</taxon>
        <taxon>Fabaceae</taxon>
        <taxon>Papilionoideae</taxon>
        <taxon>50 kb inversion clade</taxon>
        <taxon>NPAAA clade</taxon>
        <taxon>Hologalegina</taxon>
        <taxon>robinioid clade</taxon>
        <taxon>Loteae</taxon>
        <taxon>Lotus</taxon>
    </lineage>
</organism>
<proteinExistence type="evidence at transcript level"/>
<reference evidence="2" key="1">
    <citation type="submission" date="2012-05" db="EMBL/GenBank/DDBJ databases">
        <authorList>
            <person name="Krishnakumar V."/>
            <person name="Cheung F."/>
            <person name="Xiao Y."/>
            <person name="Chan A."/>
            <person name="Moskal W.A."/>
            <person name="Town C.D."/>
        </authorList>
    </citation>
    <scope>NUCLEOTIDE SEQUENCE</scope>
</reference>
<dbReference type="AlphaFoldDB" id="I3SKP8"/>
<accession>I3SKP8</accession>
<dbReference type="EMBL" id="BT141046">
    <property type="protein sequence ID" value="AFK40840.1"/>
    <property type="molecule type" value="mRNA"/>
</dbReference>
<keyword evidence="1" id="KW-0472">Membrane</keyword>
<keyword evidence="1" id="KW-1133">Transmembrane helix</keyword>
<feature type="transmembrane region" description="Helical" evidence="1">
    <location>
        <begin position="47"/>
        <end position="68"/>
    </location>
</feature>
<name>I3SKP8_LOTJA</name>
<protein>
    <submittedName>
        <fullName evidence="2">Uncharacterized protein</fullName>
    </submittedName>
</protein>
<keyword evidence="1" id="KW-0812">Transmembrane</keyword>